<gene>
    <name evidence="4" type="ORF">H1191_07910</name>
</gene>
<keyword evidence="5" id="KW-1185">Reference proteome</keyword>
<dbReference type="CDD" id="cd06464">
    <property type="entry name" value="ACD_sHsps-like"/>
    <property type="match status" value="1"/>
</dbReference>
<reference evidence="4 5" key="1">
    <citation type="submission" date="2020-07" db="EMBL/GenBank/DDBJ databases">
        <authorList>
            <person name="Feng H."/>
        </authorList>
    </citation>
    <scope>NUCLEOTIDE SEQUENCE [LARGE SCALE GENOMIC DNA]</scope>
    <source>
        <strain evidence="5">s-10</strain>
    </source>
</reference>
<dbReference type="EMBL" id="JACEIQ010000006">
    <property type="protein sequence ID" value="MBA4494228.1"/>
    <property type="molecule type" value="Genomic_DNA"/>
</dbReference>
<comment type="similarity">
    <text evidence="1 2">Belongs to the small heat shock protein (HSP20) family.</text>
</comment>
<dbReference type="SUPFAM" id="SSF49764">
    <property type="entry name" value="HSP20-like chaperones"/>
    <property type="match status" value="1"/>
</dbReference>
<proteinExistence type="inferred from homology"/>
<feature type="domain" description="SHSP" evidence="3">
    <location>
        <begin position="1"/>
        <end position="98"/>
    </location>
</feature>
<dbReference type="PROSITE" id="PS01031">
    <property type="entry name" value="SHSP"/>
    <property type="match status" value="1"/>
</dbReference>
<comment type="caution">
    <text evidence="4">The sequence shown here is derived from an EMBL/GenBank/DDBJ whole genome shotgun (WGS) entry which is preliminary data.</text>
</comment>
<evidence type="ECO:0000313" key="4">
    <source>
        <dbReference type="EMBL" id="MBA4494228.1"/>
    </source>
</evidence>
<dbReference type="InterPro" id="IPR002068">
    <property type="entry name" value="A-crystallin/Hsp20_dom"/>
</dbReference>
<accession>A0A7W1WQJ6</accession>
<dbReference type="InterPro" id="IPR008978">
    <property type="entry name" value="HSP20-like_chaperone"/>
</dbReference>
<name>A0A7W1WQJ6_9BACL</name>
<evidence type="ECO:0000259" key="3">
    <source>
        <dbReference type="PROSITE" id="PS01031"/>
    </source>
</evidence>
<dbReference type="Gene3D" id="2.60.40.790">
    <property type="match status" value="1"/>
</dbReference>
<evidence type="ECO:0000256" key="1">
    <source>
        <dbReference type="PROSITE-ProRule" id="PRU00285"/>
    </source>
</evidence>
<dbReference type="AlphaFoldDB" id="A0A7W1WQJ6"/>
<sequence length="99" mass="11585">MKMYKKHETDDDIIFYFKIPGLSKDKNIKVFTCNQTLTVKGNFSVENSYRHFQHTISIPSNTDVDGIKSIYKNDILEIRLPKEEEPANLTKNINIEFDD</sequence>
<protein>
    <submittedName>
        <fullName evidence="4">Hsp20/alpha crystallin family protein</fullName>
    </submittedName>
</protein>
<dbReference type="Pfam" id="PF00011">
    <property type="entry name" value="HSP20"/>
    <property type="match status" value="1"/>
</dbReference>
<dbReference type="Proteomes" id="UP000535491">
    <property type="component" value="Unassembled WGS sequence"/>
</dbReference>
<organism evidence="4 5">
    <name type="scientific">Paenactinomyces guangxiensis</name>
    <dbReference type="NCBI Taxonomy" id="1490290"/>
    <lineage>
        <taxon>Bacteria</taxon>
        <taxon>Bacillati</taxon>
        <taxon>Bacillota</taxon>
        <taxon>Bacilli</taxon>
        <taxon>Bacillales</taxon>
        <taxon>Thermoactinomycetaceae</taxon>
        <taxon>Paenactinomyces</taxon>
    </lineage>
</organism>
<evidence type="ECO:0000256" key="2">
    <source>
        <dbReference type="RuleBase" id="RU003616"/>
    </source>
</evidence>
<evidence type="ECO:0000313" key="5">
    <source>
        <dbReference type="Proteomes" id="UP000535491"/>
    </source>
</evidence>